<dbReference type="PANTHER" id="PTHR13382:SF21">
    <property type="entry name" value="OS12G0601000 PROTEIN"/>
    <property type="match status" value="1"/>
</dbReference>
<dbReference type="SUPFAM" id="SSF81383">
    <property type="entry name" value="F-box domain"/>
    <property type="match status" value="1"/>
</dbReference>
<proteinExistence type="predicted"/>
<feature type="domain" description="F-box" evidence="2">
    <location>
        <begin position="40"/>
        <end position="86"/>
    </location>
</feature>
<dbReference type="Pfam" id="PF12937">
    <property type="entry name" value="F-box-like"/>
    <property type="match status" value="1"/>
</dbReference>
<dbReference type="PANTHER" id="PTHR13382">
    <property type="entry name" value="MITOCHONDRIAL ATP SYNTHASE COUPLING FACTOR B"/>
    <property type="match status" value="1"/>
</dbReference>
<organism evidence="4">
    <name type="scientific">Graphocephala atropunctata</name>
    <dbReference type="NCBI Taxonomy" id="36148"/>
    <lineage>
        <taxon>Eukaryota</taxon>
        <taxon>Metazoa</taxon>
        <taxon>Ecdysozoa</taxon>
        <taxon>Arthropoda</taxon>
        <taxon>Hexapoda</taxon>
        <taxon>Insecta</taxon>
        <taxon>Pterygota</taxon>
        <taxon>Neoptera</taxon>
        <taxon>Paraneoptera</taxon>
        <taxon>Hemiptera</taxon>
        <taxon>Auchenorrhyncha</taxon>
        <taxon>Membracoidea</taxon>
        <taxon>Cicadellidae</taxon>
        <taxon>Cicadellinae</taxon>
        <taxon>Cicadellini</taxon>
        <taxon>Graphocephala</taxon>
    </lineage>
</organism>
<feature type="compositionally biased region" description="Acidic residues" evidence="1">
    <location>
        <begin position="1"/>
        <end position="10"/>
    </location>
</feature>
<dbReference type="SMART" id="SM00256">
    <property type="entry name" value="FBOX"/>
    <property type="match status" value="1"/>
</dbReference>
<dbReference type="GO" id="GO:0005737">
    <property type="term" value="C:cytoplasm"/>
    <property type="evidence" value="ECO:0007669"/>
    <property type="project" value="TreeGrafter"/>
</dbReference>
<name>A0A1B6LU86_9HEMI</name>
<evidence type="ECO:0000259" key="2">
    <source>
        <dbReference type="PROSITE" id="PS50181"/>
    </source>
</evidence>
<dbReference type="InterPro" id="IPR050648">
    <property type="entry name" value="F-box_LRR-repeat"/>
</dbReference>
<feature type="region of interest" description="Disordered" evidence="1">
    <location>
        <begin position="1"/>
        <end position="36"/>
    </location>
</feature>
<accession>A0A1B6LU86</accession>
<dbReference type="InterPro" id="IPR032675">
    <property type="entry name" value="LRR_dom_sf"/>
</dbReference>
<dbReference type="Gene3D" id="1.20.1280.50">
    <property type="match status" value="1"/>
</dbReference>
<dbReference type="Gene3D" id="3.80.10.10">
    <property type="entry name" value="Ribonuclease Inhibitor"/>
    <property type="match status" value="1"/>
</dbReference>
<dbReference type="EMBL" id="GEBQ01019179">
    <property type="protein sequence ID" value="JAT20798.1"/>
    <property type="molecule type" value="Transcribed_RNA"/>
</dbReference>
<evidence type="ECO:0000313" key="4">
    <source>
        <dbReference type="EMBL" id="JAT27234.1"/>
    </source>
</evidence>
<dbReference type="PROSITE" id="PS50181">
    <property type="entry name" value="FBOX"/>
    <property type="match status" value="1"/>
</dbReference>
<sequence>MTLPENEEYQSESPPAKKLKREESPQPSTSSTTSTCREDEDSLLNFCDDLMLEIFSHVKPTDLLALSLCCKRLDRIVRDRTLWTNVDFRPMCLDDSELRKYTKFFLPSTKVIAIKGSWLPPPSVVRIGERHVVVPCSPEDPNSTGNKKKETLSLSVEFLESLAYSAPNLLTLIIENHVLDSQNLSWNKVPRKLEHLSLQRCHLVELDLTKSFFFGIDRALPGLQTLDLSECYWFESHSLLALSKCEKLEKLILTDCLLSDFVPYVSLGTRFGFKALTVIDFRRTWVSDREVSCLNRTPNLRELYLESPGGERGATLISDMAVTAFGATQEVWNQLGYFVLLMPDFGKEGFLPSPLRVIQLHKYVTVTDTSLRHCASCLKGLEKLDVRGTSCSQTGVIEFKSQRPDVIIESDFQLEVEVEAVAGSNVDNT</sequence>
<dbReference type="SUPFAM" id="SSF52047">
    <property type="entry name" value="RNI-like"/>
    <property type="match status" value="1"/>
</dbReference>
<dbReference type="EMBL" id="GEBQ01012743">
    <property type="protein sequence ID" value="JAT27234.1"/>
    <property type="molecule type" value="Transcribed_RNA"/>
</dbReference>
<dbReference type="InterPro" id="IPR036047">
    <property type="entry name" value="F-box-like_dom_sf"/>
</dbReference>
<evidence type="ECO:0000256" key="1">
    <source>
        <dbReference type="SAM" id="MobiDB-lite"/>
    </source>
</evidence>
<evidence type="ECO:0000313" key="3">
    <source>
        <dbReference type="EMBL" id="JAT20798.1"/>
    </source>
</evidence>
<dbReference type="InterPro" id="IPR001810">
    <property type="entry name" value="F-box_dom"/>
</dbReference>
<dbReference type="AlphaFoldDB" id="A0A1B6LU86"/>
<protein>
    <recommendedName>
        <fullName evidence="2">F-box domain-containing protein</fullName>
    </recommendedName>
</protein>
<gene>
    <name evidence="4" type="ORF">g.34094</name>
    <name evidence="3" type="ORF">g.34096</name>
</gene>
<reference evidence="4" key="1">
    <citation type="submission" date="2015-11" db="EMBL/GenBank/DDBJ databases">
        <title>De novo transcriptome assembly of four potential Pierce s Disease insect vectors from Arizona vineyards.</title>
        <authorList>
            <person name="Tassone E.E."/>
        </authorList>
    </citation>
    <scope>NUCLEOTIDE SEQUENCE</scope>
</reference>